<gene>
    <name evidence="1" type="ORF">GCM10010315_32810</name>
</gene>
<dbReference type="EMBL" id="BAAASL010000011">
    <property type="protein sequence ID" value="GAA2718048.1"/>
    <property type="molecule type" value="Genomic_DNA"/>
</dbReference>
<name>A0ABP6G6S5_9ACTN</name>
<protein>
    <submittedName>
        <fullName evidence="1">Uncharacterized protein</fullName>
    </submittedName>
</protein>
<comment type="caution">
    <text evidence="1">The sequence shown here is derived from an EMBL/GenBank/DDBJ whole genome shotgun (WGS) entry which is preliminary data.</text>
</comment>
<organism evidence="1 2">
    <name type="scientific">Streptomyces luteosporeus</name>
    <dbReference type="NCBI Taxonomy" id="173856"/>
    <lineage>
        <taxon>Bacteria</taxon>
        <taxon>Bacillati</taxon>
        <taxon>Actinomycetota</taxon>
        <taxon>Actinomycetes</taxon>
        <taxon>Kitasatosporales</taxon>
        <taxon>Streptomycetaceae</taxon>
        <taxon>Streptomyces</taxon>
    </lineage>
</organism>
<accession>A0ABP6G6S5</accession>
<sequence>MSHPAQREVAAVAASVAEQLSGTDHAVDVMLTAVVPLEEGFPPRSPLLQLARTAAHPDTVTTVRPLKPPHRWPTHLHRTLESAAANPPALSVAATVEGHLGPVRMAAEAVIRQSEGCSSTWRKDFVLVTATHIALLTVTIDD</sequence>
<reference evidence="2" key="1">
    <citation type="journal article" date="2019" name="Int. J. Syst. Evol. Microbiol.">
        <title>The Global Catalogue of Microorganisms (GCM) 10K type strain sequencing project: providing services to taxonomists for standard genome sequencing and annotation.</title>
        <authorList>
            <consortium name="The Broad Institute Genomics Platform"/>
            <consortium name="The Broad Institute Genome Sequencing Center for Infectious Disease"/>
            <person name="Wu L."/>
            <person name="Ma J."/>
        </authorList>
    </citation>
    <scope>NUCLEOTIDE SEQUENCE [LARGE SCALE GENOMIC DNA]</scope>
    <source>
        <strain evidence="2">JCM 4542</strain>
    </source>
</reference>
<evidence type="ECO:0000313" key="1">
    <source>
        <dbReference type="EMBL" id="GAA2718048.1"/>
    </source>
</evidence>
<evidence type="ECO:0000313" key="2">
    <source>
        <dbReference type="Proteomes" id="UP001500886"/>
    </source>
</evidence>
<proteinExistence type="predicted"/>
<dbReference type="RefSeq" id="WP_344436046.1">
    <property type="nucleotide sequence ID" value="NZ_BAAASL010000011.1"/>
</dbReference>
<dbReference type="Proteomes" id="UP001500886">
    <property type="component" value="Unassembled WGS sequence"/>
</dbReference>
<keyword evidence="2" id="KW-1185">Reference proteome</keyword>